<dbReference type="AlphaFoldDB" id="A0A1C3K7B4"/>
<keyword evidence="2" id="KW-0804">Transcription</keyword>
<dbReference type="SUPFAM" id="SSF46689">
    <property type="entry name" value="Homeodomain-like"/>
    <property type="match status" value="2"/>
</dbReference>
<keyword evidence="1" id="KW-0805">Transcription regulation</keyword>
<evidence type="ECO:0000313" key="6">
    <source>
        <dbReference type="Proteomes" id="UP000078558"/>
    </source>
</evidence>
<dbReference type="PANTHER" id="PTHR47893:SF1">
    <property type="entry name" value="REGULATORY PROTEIN PCHR"/>
    <property type="match status" value="1"/>
</dbReference>
<feature type="domain" description="HTH araC/xylS-type" evidence="3">
    <location>
        <begin position="258"/>
        <end position="357"/>
    </location>
</feature>
<proteinExistence type="predicted"/>
<dbReference type="Proteomes" id="UP000078558">
    <property type="component" value="Chromosome I"/>
</dbReference>
<dbReference type="InterPro" id="IPR009057">
    <property type="entry name" value="Homeodomain-like_sf"/>
</dbReference>
<reference evidence="5 6" key="2">
    <citation type="submission" date="2017-08" db="EMBL/GenBank/DDBJ databases">
        <authorList>
            <person name="de Groot N.N."/>
        </authorList>
    </citation>
    <scope>NUCLEOTIDE SEQUENCE [LARGE SCALE GENOMIC DNA]</scope>
    <source>
        <strain evidence="5">Orrdi1</strain>
    </source>
</reference>
<dbReference type="STRING" id="1851544.ODI_03949"/>
<evidence type="ECO:0000256" key="1">
    <source>
        <dbReference type="ARBA" id="ARBA00023015"/>
    </source>
</evidence>
<dbReference type="Gene3D" id="1.10.10.60">
    <property type="entry name" value="Homeodomain-like"/>
    <property type="match status" value="1"/>
</dbReference>
<dbReference type="EMBL" id="FLRC01000053">
    <property type="protein sequence ID" value="SBT27362.1"/>
    <property type="molecule type" value="Genomic_DNA"/>
</dbReference>
<dbReference type="PROSITE" id="PS01124">
    <property type="entry name" value="HTH_ARAC_FAMILY_2"/>
    <property type="match status" value="1"/>
</dbReference>
<dbReference type="GO" id="GO:0043565">
    <property type="term" value="F:sequence-specific DNA binding"/>
    <property type="evidence" value="ECO:0007669"/>
    <property type="project" value="InterPro"/>
</dbReference>
<keyword evidence="6" id="KW-1185">Reference proteome</keyword>
<organism evidence="4 6">
    <name type="scientific">Orrella dioscoreae</name>
    <dbReference type="NCBI Taxonomy" id="1851544"/>
    <lineage>
        <taxon>Bacteria</taxon>
        <taxon>Pseudomonadati</taxon>
        <taxon>Pseudomonadota</taxon>
        <taxon>Betaproteobacteria</taxon>
        <taxon>Burkholderiales</taxon>
        <taxon>Alcaligenaceae</taxon>
        <taxon>Orrella</taxon>
    </lineage>
</organism>
<dbReference type="KEGG" id="odi:ODI_R2476"/>
<name>A0A1C3K7B4_9BURK</name>
<dbReference type="GO" id="GO:0003700">
    <property type="term" value="F:DNA-binding transcription factor activity"/>
    <property type="evidence" value="ECO:0007669"/>
    <property type="project" value="InterPro"/>
</dbReference>
<protein>
    <submittedName>
        <fullName evidence="4">Transcriptional regulator AlcR in siderophore [Alcaligin] cluster</fullName>
    </submittedName>
</protein>
<sequence>MKHPRANLPSTDPIVVSNENICYSQIPDRTVRAAGAQTQHLNPMTRFTVADFNRMGSEAGFRYRLPQLSGTRDTIDDVCVAEGRVQEFSIRPGLTLVLSDIIAHHHYEATSVMHPQFSTIVMLQGQAQALLDKHDDVRMVAQSGLSAVYGDAVSMTGVHPAGQRMRSVNVSLSDPAGAGDPQLSEMIAQALRAPGLRLRRWPVQTHMIQAIEQLLDSTWQGSLHGLLRDGVSMQLLAHALADFSQAPAQETQTSARDRQLLERVRERLYHAPGEDHTLEDLARLACMSPSTLRAKFQATYHRSVFTWLRERRLEVAREQLAQGWSVQQAAHFVGYRHATNFATAFRERYGIAPSELS</sequence>
<gene>
    <name evidence="4" type="ORF">ODI_03949</name>
    <name evidence="5" type="ORF">ODI_R2476</name>
</gene>
<evidence type="ECO:0000256" key="2">
    <source>
        <dbReference type="ARBA" id="ARBA00023163"/>
    </source>
</evidence>
<evidence type="ECO:0000313" key="4">
    <source>
        <dbReference type="EMBL" id="SBT27362.1"/>
    </source>
</evidence>
<dbReference type="EMBL" id="LT907988">
    <property type="protein sequence ID" value="SOE50050.1"/>
    <property type="molecule type" value="Genomic_DNA"/>
</dbReference>
<dbReference type="Pfam" id="PF12833">
    <property type="entry name" value="HTH_18"/>
    <property type="match status" value="1"/>
</dbReference>
<accession>A0A1C3K7B4</accession>
<evidence type="ECO:0000313" key="5">
    <source>
        <dbReference type="EMBL" id="SOE50050.1"/>
    </source>
</evidence>
<dbReference type="PANTHER" id="PTHR47893">
    <property type="entry name" value="REGULATORY PROTEIN PCHR"/>
    <property type="match status" value="1"/>
</dbReference>
<dbReference type="InterPro" id="IPR053142">
    <property type="entry name" value="PchR_regulatory_protein"/>
</dbReference>
<dbReference type="SMART" id="SM00342">
    <property type="entry name" value="HTH_ARAC"/>
    <property type="match status" value="1"/>
</dbReference>
<evidence type="ECO:0000259" key="3">
    <source>
        <dbReference type="PROSITE" id="PS01124"/>
    </source>
</evidence>
<reference evidence="4 6" key="1">
    <citation type="submission" date="2016-06" db="EMBL/GenBank/DDBJ databases">
        <authorList>
            <person name="Kjaerup R.B."/>
            <person name="Dalgaard T.S."/>
            <person name="Juul-Madsen H.R."/>
        </authorList>
    </citation>
    <scope>NUCLEOTIDE SEQUENCE [LARGE SCALE GENOMIC DNA]</scope>
    <source>
        <strain evidence="4">Orrdi1</strain>
    </source>
</reference>
<dbReference type="InterPro" id="IPR018060">
    <property type="entry name" value="HTH_AraC"/>
</dbReference>